<reference evidence="3 4" key="1">
    <citation type="submission" date="2024-11" db="EMBL/GenBank/DDBJ databases">
        <authorList>
            <person name="Heng Y.C."/>
            <person name="Lim A.C.H."/>
            <person name="Lee J.K.Y."/>
            <person name="Kittelmann S."/>
        </authorList>
    </citation>
    <scope>NUCLEOTIDE SEQUENCE [LARGE SCALE GENOMIC DNA]</scope>
    <source>
        <strain evidence="3 4">WILCCON 0185</strain>
    </source>
</reference>
<dbReference type="InterPro" id="IPR013783">
    <property type="entry name" value="Ig-like_fold"/>
</dbReference>
<dbReference type="SUPFAM" id="SSF51445">
    <property type="entry name" value="(Trans)glycosidases"/>
    <property type="match status" value="1"/>
</dbReference>
<dbReference type="InterPro" id="IPR006047">
    <property type="entry name" value="GH13_cat_dom"/>
</dbReference>
<keyword evidence="3" id="KW-0378">Hydrolase</keyword>
<dbReference type="CDD" id="cd11341">
    <property type="entry name" value="AmyAc_Pullulanase_LD-like"/>
    <property type="match status" value="1"/>
</dbReference>
<gene>
    <name evidence="3" type="primary">pulA</name>
    <name evidence="3" type="ORF">ACJDUG_05690</name>
</gene>
<comment type="similarity">
    <text evidence="1">Belongs to the glycosyl hydrolase 13 family.</text>
</comment>
<dbReference type="Gene3D" id="2.60.40.10">
    <property type="entry name" value="Immunoglobulins"/>
    <property type="match status" value="1"/>
</dbReference>
<evidence type="ECO:0000259" key="2">
    <source>
        <dbReference type="SMART" id="SM00642"/>
    </source>
</evidence>
<feature type="domain" description="Glycosyl hydrolase family 13 catalytic" evidence="2">
    <location>
        <begin position="222"/>
        <end position="611"/>
    </location>
</feature>
<dbReference type="PANTHER" id="PTHR43002">
    <property type="entry name" value="GLYCOGEN DEBRANCHING ENZYME"/>
    <property type="match status" value="1"/>
</dbReference>
<dbReference type="InterPro" id="IPR049117">
    <property type="entry name" value="pulA_all-beta"/>
</dbReference>
<dbReference type="Gene3D" id="2.60.40.1180">
    <property type="entry name" value="Golgi alpha-mannosidase II"/>
    <property type="match status" value="1"/>
</dbReference>
<keyword evidence="4" id="KW-1185">Reference proteome</keyword>
<dbReference type="InterPro" id="IPR011840">
    <property type="entry name" value="PulA_typeI"/>
</dbReference>
<dbReference type="Pfam" id="PF21653">
    <property type="entry name" value="pulA_all-beta"/>
    <property type="match status" value="1"/>
</dbReference>
<dbReference type="EMBL" id="JBJHZZ010000002">
    <property type="protein sequence ID" value="MFL0246475.1"/>
    <property type="molecule type" value="Genomic_DNA"/>
</dbReference>
<dbReference type="SUPFAM" id="SSF81296">
    <property type="entry name" value="E set domains"/>
    <property type="match status" value="1"/>
</dbReference>
<dbReference type="Pfam" id="PF02922">
    <property type="entry name" value="CBM_48"/>
    <property type="match status" value="1"/>
</dbReference>
<dbReference type="NCBIfam" id="TIGR02104">
    <property type="entry name" value="pulA_typeI"/>
    <property type="match status" value="1"/>
</dbReference>
<dbReference type="InterPro" id="IPR004193">
    <property type="entry name" value="Glyco_hydro_13_N"/>
</dbReference>
<accession>A0ABW8T255</accession>
<dbReference type="Gene3D" id="3.20.20.80">
    <property type="entry name" value="Glycosidases"/>
    <property type="match status" value="1"/>
</dbReference>
<dbReference type="InterPro" id="IPR014756">
    <property type="entry name" value="Ig_E-set"/>
</dbReference>
<dbReference type="EC" id="3.2.1.41" evidence="3"/>
<dbReference type="Pfam" id="PF00128">
    <property type="entry name" value="Alpha-amylase"/>
    <property type="match status" value="1"/>
</dbReference>
<organism evidence="3 4">
    <name type="scientific">Candidatus Clostridium stratigraminis</name>
    <dbReference type="NCBI Taxonomy" id="3381661"/>
    <lineage>
        <taxon>Bacteria</taxon>
        <taxon>Bacillati</taxon>
        <taxon>Bacillota</taxon>
        <taxon>Clostridia</taxon>
        <taxon>Eubacteriales</taxon>
        <taxon>Clostridiaceae</taxon>
        <taxon>Clostridium</taxon>
    </lineage>
</organism>
<protein>
    <submittedName>
        <fullName evidence="3">Type I pullulanase</fullName>
        <ecNumber evidence="3">3.2.1.41</ecNumber>
    </submittedName>
</protein>
<proteinExistence type="inferred from homology"/>
<keyword evidence="3" id="KW-0326">Glycosidase</keyword>
<dbReference type="InterPro" id="IPR017853">
    <property type="entry name" value="GH"/>
</dbReference>
<dbReference type="RefSeq" id="WP_406768941.1">
    <property type="nucleotide sequence ID" value="NZ_JBJHZZ010000002.1"/>
</dbReference>
<dbReference type="SMART" id="SM00642">
    <property type="entry name" value="Aamy"/>
    <property type="match status" value="1"/>
</dbReference>
<name>A0ABW8T255_9CLOT</name>
<dbReference type="GO" id="GO:0051060">
    <property type="term" value="F:pullulanase activity"/>
    <property type="evidence" value="ECO:0007669"/>
    <property type="project" value="UniProtKB-EC"/>
</dbReference>
<evidence type="ECO:0000256" key="1">
    <source>
        <dbReference type="ARBA" id="ARBA00008061"/>
    </source>
</evidence>
<evidence type="ECO:0000313" key="4">
    <source>
        <dbReference type="Proteomes" id="UP001623591"/>
    </source>
</evidence>
<dbReference type="Proteomes" id="UP001623591">
    <property type="component" value="Unassembled WGS sequence"/>
</dbReference>
<comment type="caution">
    <text evidence="3">The sequence shown here is derived from an EMBL/GenBank/DDBJ whole genome shotgun (WGS) entry which is preliminary data.</text>
</comment>
<evidence type="ECO:0000313" key="3">
    <source>
        <dbReference type="EMBL" id="MFL0246475.1"/>
    </source>
</evidence>
<dbReference type="CDD" id="cd02860">
    <property type="entry name" value="E_set_Pullulanase"/>
    <property type="match status" value="1"/>
</dbReference>
<sequence length="710" mass="80982">MFNAVVTDFYSIKIILNGFKRPDKNYTSIRNNEKLIDIVEIKEKKEGIILTLKEALNIKSECTVIINNIEVKAIYSEIFCNANFNNKYSTNEALGYLYSKDKTIFKLWSPAAEKINLLLYKNGDIEIPEIPRSFSMEEKDGLWSLIISEDLKGNFYTFEVRAYGKLKEAVDPYAKALGVNGNRGAIIDLEDTNPLGFEKDKSPSLENFTDAIIYETSIRDISMHPDSFVINKGKFLGLAEEHTRSSSNLTTALSHIIELGVTHVQLMPIYDFSSISTDERNPIRYNWGYDPQNFNAPEGSYSSDPNNPYTRIYELKTLIQTLHKNGLGVIMDVVFNHVFNLKAENLEKIFPNYYFRMNEAGEPSDGSSCGNDTASERLMMRKFIIDSVYYWAKEYHLDGFRFDLMGLHDVTTMNAVREKLNTLNRPIMLYGEGWVLNTLLKDEFKANQENVCKMPHIGHFNDTIRNTVRGSVFIKEEQGFISGKGGLEEKIKECTAGCIDYANIGKSRFNTPDQAINYVSAHDNNTLWDKLKFSNPDADEEALKAMQKLANAIVITSQGIPFIHSGAEFCRTKYGIEDSVRSGDKINSLDWDRKSKYLDVFNYYKGLIKLRKSHSAFRMNNAEQIRKFLEFIPNTPKNTVGFILKNYANNDDWKDIVIIYNGNKSNVTISIPEGSWNLVVDNINAGTDIIRTIKGSDVEVEKTSMFVLYR</sequence>
<dbReference type="InterPro" id="IPR013780">
    <property type="entry name" value="Glyco_hydro_b"/>
</dbReference>